<sequence>MNFIHFSKDKVALQSPISPNIMNLNNLMLC</sequence>
<proteinExistence type="predicted"/>
<protein>
    <submittedName>
        <fullName evidence="1">Uncharacterized protein</fullName>
    </submittedName>
</protein>
<evidence type="ECO:0000313" key="1">
    <source>
        <dbReference type="EMBL" id="HAS6677421.1"/>
    </source>
</evidence>
<accession>A0A2S1MHZ3</accession>
<dbReference type="Proteomes" id="UP000856022">
    <property type="component" value="Unassembled WGS sequence"/>
</dbReference>
<reference evidence="1" key="1">
    <citation type="journal article" date="2018" name="Genome Biol.">
        <title>SKESA: strategic k-mer extension for scrupulous assemblies.</title>
        <authorList>
            <person name="Souvorov A."/>
            <person name="Agarwala R."/>
            <person name="Lipman D.J."/>
        </authorList>
    </citation>
    <scope>NUCLEOTIDE SEQUENCE</scope>
    <source>
        <strain evidence="1">1930</strain>
    </source>
</reference>
<evidence type="ECO:0000313" key="2">
    <source>
        <dbReference type="EMBL" id="QHH11801.1"/>
    </source>
</evidence>
<reference evidence="1" key="4">
    <citation type="submission" date="2019-12" db="EMBL/GenBank/DDBJ databases">
        <authorList>
            <consortium name="NCBI Pathogen Detection Project"/>
        </authorList>
    </citation>
    <scope>NUCLEOTIDE SEQUENCE</scope>
    <source>
        <strain evidence="1">1930</strain>
    </source>
</reference>
<dbReference type="Proteomes" id="UP000321504">
    <property type="component" value="Unassembled WGS sequence"/>
</dbReference>
<reference evidence="2 5" key="2">
    <citation type="submission" date="2018-12" db="EMBL/GenBank/DDBJ databases">
        <title>Genomic insights into the evolutionary origins and pathogenicity of five Vibrio parahaemolyticus strains isolated from the shrimp with acute hepatopancreatic necrosis disease (AHPND).</title>
        <authorList>
            <person name="Yang Q."/>
            <person name="Dong X."/>
            <person name="Xie G."/>
            <person name="Fu S."/>
            <person name="Zou P."/>
            <person name="Sun J."/>
            <person name="Wang Y."/>
            <person name="Huang J."/>
        </authorList>
    </citation>
    <scope>NUCLEOTIDE SEQUENCE [LARGE SCALE GENOMIC DNA]</scope>
    <source>
        <strain evidence="2 5">20160303005-1</strain>
    </source>
</reference>
<evidence type="ECO:0000313" key="5">
    <source>
        <dbReference type="Proteomes" id="UP000464718"/>
    </source>
</evidence>
<dbReference type="EMBL" id="VRMQ01000001">
    <property type="protein sequence ID" value="TXN18775.1"/>
    <property type="molecule type" value="Genomic_DNA"/>
</dbReference>
<evidence type="ECO:0000313" key="4">
    <source>
        <dbReference type="Proteomes" id="UP000321504"/>
    </source>
</evidence>
<gene>
    <name evidence="2" type="ORF">EHC69_21130</name>
    <name evidence="3" type="ORF">FVP01_07250</name>
    <name evidence="1" type="ORF">I7278_11445</name>
</gene>
<organism evidence="1">
    <name type="scientific">Vibrio parahaemolyticus</name>
    <dbReference type="NCBI Taxonomy" id="670"/>
    <lineage>
        <taxon>Bacteria</taxon>
        <taxon>Pseudomonadati</taxon>
        <taxon>Pseudomonadota</taxon>
        <taxon>Gammaproteobacteria</taxon>
        <taxon>Vibrionales</taxon>
        <taxon>Vibrionaceae</taxon>
        <taxon>Vibrio</taxon>
    </lineage>
</organism>
<reference evidence="3 4" key="3">
    <citation type="submission" date="2019-08" db="EMBL/GenBank/DDBJ databases">
        <title>Emerging of two pre-pandemic pathogenic O4:KUT lineages of Vibrio parahaemolyticus in coastal eastern China.</title>
        <authorList>
            <person name="Yu H."/>
        </authorList>
    </citation>
    <scope>NUCLEOTIDE SEQUENCE [LARGE SCALE GENOMIC DNA]</scope>
    <source>
        <strain evidence="3 4">HZ17-383</strain>
    </source>
</reference>
<dbReference type="EMBL" id="DACQKT010000004">
    <property type="protein sequence ID" value="HAS6677421.1"/>
    <property type="molecule type" value="Genomic_DNA"/>
</dbReference>
<name>A0A2S1MHZ3_VIBPH</name>
<dbReference type="EMBL" id="CP034299">
    <property type="protein sequence ID" value="QHH11801.1"/>
    <property type="molecule type" value="Genomic_DNA"/>
</dbReference>
<dbReference type="Proteomes" id="UP000464718">
    <property type="component" value="Chromosome ii"/>
</dbReference>
<evidence type="ECO:0000313" key="3">
    <source>
        <dbReference type="EMBL" id="TXN18775.1"/>
    </source>
</evidence>
<dbReference type="AlphaFoldDB" id="A0A2S1MHZ3"/>